<dbReference type="Proteomes" id="UP000010556">
    <property type="component" value="Unassembled WGS sequence"/>
</dbReference>
<gene>
    <name evidence="1" type="ORF">MDA_GLEAN10006734</name>
</gene>
<evidence type="ECO:0000313" key="2">
    <source>
        <dbReference type="Proteomes" id="UP000010556"/>
    </source>
</evidence>
<dbReference type="AlphaFoldDB" id="L5LW57"/>
<accession>L5LW57</accession>
<dbReference type="PROSITE" id="PS51257">
    <property type="entry name" value="PROKAR_LIPOPROTEIN"/>
    <property type="match status" value="1"/>
</dbReference>
<protein>
    <submittedName>
        <fullName evidence="1">Kelch-like protein 31</fullName>
    </submittedName>
</protein>
<keyword evidence="2" id="KW-1185">Reference proteome</keyword>
<proteinExistence type="predicted"/>
<name>L5LW57_MYODS</name>
<organism evidence="1 2">
    <name type="scientific">Myotis davidii</name>
    <name type="common">David's myotis</name>
    <dbReference type="NCBI Taxonomy" id="225400"/>
    <lineage>
        <taxon>Eukaryota</taxon>
        <taxon>Metazoa</taxon>
        <taxon>Chordata</taxon>
        <taxon>Craniata</taxon>
        <taxon>Vertebrata</taxon>
        <taxon>Euteleostomi</taxon>
        <taxon>Mammalia</taxon>
        <taxon>Eutheria</taxon>
        <taxon>Laurasiatheria</taxon>
        <taxon>Chiroptera</taxon>
        <taxon>Yangochiroptera</taxon>
        <taxon>Vespertilionidae</taxon>
        <taxon>Myotis</taxon>
    </lineage>
</organism>
<dbReference type="eggNOG" id="KOG4441">
    <property type="taxonomic scope" value="Eukaryota"/>
</dbReference>
<sequence>MAPKKKTVRKNKGEINEMTIIATVGVSCCTLSMPNHVTRESRASSVSSVPVSI</sequence>
<dbReference type="EMBL" id="KB106698">
    <property type="protein sequence ID" value="ELK30659.1"/>
    <property type="molecule type" value="Genomic_DNA"/>
</dbReference>
<evidence type="ECO:0000313" key="1">
    <source>
        <dbReference type="EMBL" id="ELK30659.1"/>
    </source>
</evidence>
<reference evidence="2" key="1">
    <citation type="journal article" date="2013" name="Science">
        <title>Comparative analysis of bat genomes provides insight into the evolution of flight and immunity.</title>
        <authorList>
            <person name="Zhang G."/>
            <person name="Cowled C."/>
            <person name="Shi Z."/>
            <person name="Huang Z."/>
            <person name="Bishop-Lilly K.A."/>
            <person name="Fang X."/>
            <person name="Wynne J.W."/>
            <person name="Xiong Z."/>
            <person name="Baker M.L."/>
            <person name="Zhao W."/>
            <person name="Tachedjian M."/>
            <person name="Zhu Y."/>
            <person name="Zhou P."/>
            <person name="Jiang X."/>
            <person name="Ng J."/>
            <person name="Yang L."/>
            <person name="Wu L."/>
            <person name="Xiao J."/>
            <person name="Feng Y."/>
            <person name="Chen Y."/>
            <person name="Sun X."/>
            <person name="Zhang Y."/>
            <person name="Marsh G.A."/>
            <person name="Crameri G."/>
            <person name="Broder C.C."/>
            <person name="Frey K.G."/>
            <person name="Wang L.F."/>
            <person name="Wang J."/>
        </authorList>
    </citation>
    <scope>NUCLEOTIDE SEQUENCE [LARGE SCALE GENOMIC DNA]</scope>
</reference>